<dbReference type="CDD" id="cd13956">
    <property type="entry name" value="PT_UbiA"/>
    <property type="match status" value="1"/>
</dbReference>
<accession>A0A1G7ME41</accession>
<dbReference type="GO" id="GO:0016020">
    <property type="term" value="C:membrane"/>
    <property type="evidence" value="ECO:0007669"/>
    <property type="project" value="UniProtKB-SubCell"/>
</dbReference>
<dbReference type="PANTHER" id="PTHR13929">
    <property type="entry name" value="1,4-DIHYDROXY-2-NAPHTHOATE OCTAPRENYLTRANSFERASE"/>
    <property type="match status" value="1"/>
</dbReference>
<feature type="transmembrane region" description="Helical" evidence="9">
    <location>
        <begin position="72"/>
        <end position="91"/>
    </location>
</feature>
<feature type="transmembrane region" description="Helical" evidence="9">
    <location>
        <begin position="185"/>
        <end position="202"/>
    </location>
</feature>
<feature type="compositionally biased region" description="Polar residues" evidence="8">
    <location>
        <begin position="1"/>
        <end position="13"/>
    </location>
</feature>
<keyword evidence="4 10" id="KW-0808">Transferase</keyword>
<dbReference type="GO" id="GO:0009234">
    <property type="term" value="P:menaquinone biosynthetic process"/>
    <property type="evidence" value="ECO:0007669"/>
    <property type="project" value="UniProtKB-UniPathway"/>
</dbReference>
<feature type="transmembrane region" description="Helical" evidence="9">
    <location>
        <begin position="152"/>
        <end position="173"/>
    </location>
</feature>
<feature type="transmembrane region" description="Helical" evidence="9">
    <location>
        <begin position="347"/>
        <end position="364"/>
    </location>
</feature>
<dbReference type="PANTHER" id="PTHR13929:SF0">
    <property type="entry name" value="UBIA PRENYLTRANSFERASE DOMAIN-CONTAINING PROTEIN 1"/>
    <property type="match status" value="1"/>
</dbReference>
<feature type="transmembrane region" description="Helical" evidence="9">
    <location>
        <begin position="237"/>
        <end position="256"/>
    </location>
</feature>
<sequence>MTSDFRISDSPANDSVIGDSPANDSEIGDSRARDSRRGGSPAGGSAGQGPPPGGPPAESRLRAYARLGKLDVYDYYPAVAVALSALVLPGGRLTSGALAASALFLCGSVFVIVAMVALDDVTGYRDGSDITNYGPDDPLRNKRRKPLVSGALTVRQALVFARVTAVMGALLWAGAALTAPHRPTWTLVLLAVLFVVSLQYSYGLKISYHGFQEAFICGLGVGMVMATYGLAAGHFSGFVLVQGVLFGLGPLMFGVYSNTNDIPGDRAVGRPTVAALTTPRGNAVFVGALSAAEFLLGLAASATGLAPWWFAPLMLPVTALRTRQYLLGFRTGDIMRARRIGFRAHRLGFVLLIAANLLAGAEAAA</sequence>
<feature type="compositionally biased region" description="Basic and acidic residues" evidence="8">
    <location>
        <begin position="28"/>
        <end position="37"/>
    </location>
</feature>
<evidence type="ECO:0000256" key="6">
    <source>
        <dbReference type="ARBA" id="ARBA00022989"/>
    </source>
</evidence>
<organism evidence="10 11">
    <name type="scientific">Streptomyces griseoaurantiacus</name>
    <dbReference type="NCBI Taxonomy" id="68213"/>
    <lineage>
        <taxon>Bacteria</taxon>
        <taxon>Bacillati</taxon>
        <taxon>Actinomycetota</taxon>
        <taxon>Actinomycetes</taxon>
        <taxon>Kitasatosporales</taxon>
        <taxon>Streptomycetaceae</taxon>
        <taxon>Streptomyces</taxon>
        <taxon>Streptomyces aurantiacus group</taxon>
    </lineage>
</organism>
<comment type="pathway">
    <text evidence="2">Quinol/quinone metabolism; menaquinone biosynthesis.</text>
</comment>
<evidence type="ECO:0000256" key="7">
    <source>
        <dbReference type="ARBA" id="ARBA00023136"/>
    </source>
</evidence>
<proteinExistence type="predicted"/>
<name>A0A1G7ME41_9ACTN</name>
<feature type="transmembrane region" description="Helical" evidence="9">
    <location>
        <begin position="283"/>
        <end position="302"/>
    </location>
</feature>
<dbReference type="Gene3D" id="1.10.357.140">
    <property type="entry name" value="UbiA prenyltransferase"/>
    <property type="match status" value="1"/>
</dbReference>
<comment type="subcellular location">
    <subcellularLocation>
        <location evidence="1">Membrane</location>
        <topology evidence="1">Multi-pass membrane protein</topology>
    </subcellularLocation>
</comment>
<evidence type="ECO:0000256" key="3">
    <source>
        <dbReference type="ARBA" id="ARBA00022428"/>
    </source>
</evidence>
<feature type="transmembrane region" description="Helical" evidence="9">
    <location>
        <begin position="97"/>
        <end position="118"/>
    </location>
</feature>
<dbReference type="UniPathway" id="UPA00079"/>
<dbReference type="InterPro" id="IPR000537">
    <property type="entry name" value="UbiA_prenyltransferase"/>
</dbReference>
<dbReference type="EMBL" id="FNAX01000009">
    <property type="protein sequence ID" value="SDF60027.1"/>
    <property type="molecule type" value="Genomic_DNA"/>
</dbReference>
<dbReference type="GO" id="GO:0004659">
    <property type="term" value="F:prenyltransferase activity"/>
    <property type="evidence" value="ECO:0007669"/>
    <property type="project" value="InterPro"/>
</dbReference>
<dbReference type="Pfam" id="PF01040">
    <property type="entry name" value="UbiA"/>
    <property type="match status" value="1"/>
</dbReference>
<evidence type="ECO:0000256" key="2">
    <source>
        <dbReference type="ARBA" id="ARBA00004863"/>
    </source>
</evidence>
<evidence type="ECO:0000256" key="8">
    <source>
        <dbReference type="SAM" id="MobiDB-lite"/>
    </source>
</evidence>
<evidence type="ECO:0000313" key="11">
    <source>
        <dbReference type="Proteomes" id="UP000198614"/>
    </source>
</evidence>
<keyword evidence="6 9" id="KW-1133">Transmembrane helix</keyword>
<reference evidence="10 11" key="1">
    <citation type="submission" date="2016-10" db="EMBL/GenBank/DDBJ databases">
        <authorList>
            <person name="de Groot N.N."/>
        </authorList>
    </citation>
    <scope>NUCLEOTIDE SEQUENCE [LARGE SCALE GENOMIC DNA]</scope>
    <source>
        <strain evidence="10 11">CGMCC 4.1859</strain>
    </source>
</reference>
<evidence type="ECO:0000313" key="10">
    <source>
        <dbReference type="EMBL" id="SDF60027.1"/>
    </source>
</evidence>
<protein>
    <submittedName>
        <fullName evidence="10">1,4-dihydroxy-2-naphthoate octaprenyltransferase</fullName>
    </submittedName>
</protein>
<dbReference type="GO" id="GO:0042371">
    <property type="term" value="P:vitamin K biosynthetic process"/>
    <property type="evidence" value="ECO:0007669"/>
    <property type="project" value="TreeGrafter"/>
</dbReference>
<feature type="region of interest" description="Disordered" evidence="8">
    <location>
        <begin position="1"/>
        <end position="59"/>
    </location>
</feature>
<evidence type="ECO:0000256" key="4">
    <source>
        <dbReference type="ARBA" id="ARBA00022679"/>
    </source>
</evidence>
<dbReference type="AlphaFoldDB" id="A0A1G7ME41"/>
<dbReference type="Proteomes" id="UP000198614">
    <property type="component" value="Unassembled WGS sequence"/>
</dbReference>
<gene>
    <name evidence="10" type="ORF">SAMN05216260_109159</name>
</gene>
<evidence type="ECO:0000256" key="5">
    <source>
        <dbReference type="ARBA" id="ARBA00022692"/>
    </source>
</evidence>
<feature type="transmembrane region" description="Helical" evidence="9">
    <location>
        <begin position="308"/>
        <end position="326"/>
    </location>
</feature>
<feature type="transmembrane region" description="Helical" evidence="9">
    <location>
        <begin position="214"/>
        <end position="231"/>
    </location>
</feature>
<dbReference type="InterPro" id="IPR044878">
    <property type="entry name" value="UbiA_sf"/>
</dbReference>
<keyword evidence="7 9" id="KW-0472">Membrane</keyword>
<evidence type="ECO:0000256" key="1">
    <source>
        <dbReference type="ARBA" id="ARBA00004141"/>
    </source>
</evidence>
<keyword evidence="3" id="KW-0474">Menaquinone biosynthesis</keyword>
<evidence type="ECO:0000256" key="9">
    <source>
        <dbReference type="SAM" id="Phobius"/>
    </source>
</evidence>
<dbReference type="InterPro" id="IPR026046">
    <property type="entry name" value="UBIAD1"/>
</dbReference>
<keyword evidence="5 9" id="KW-0812">Transmembrane</keyword>